<evidence type="ECO:0000259" key="14">
    <source>
        <dbReference type="Pfam" id="PF08264"/>
    </source>
</evidence>
<organism evidence="16 17">
    <name type="scientific">Candidatus Bodocaedibacter vickermanii</name>
    <dbReference type="NCBI Taxonomy" id="2741701"/>
    <lineage>
        <taxon>Bacteria</taxon>
        <taxon>Pseudomonadati</taxon>
        <taxon>Pseudomonadota</taxon>
        <taxon>Alphaproteobacteria</taxon>
        <taxon>Holosporales</taxon>
        <taxon>Candidatus Paracaedibacteraceae</taxon>
        <taxon>Candidatus Bodocaedibacter</taxon>
    </lineage>
</organism>
<dbReference type="CDD" id="cd07962">
    <property type="entry name" value="Anticodon_Ia_Val"/>
    <property type="match status" value="1"/>
</dbReference>
<evidence type="ECO:0000256" key="5">
    <source>
        <dbReference type="ARBA" id="ARBA00022741"/>
    </source>
</evidence>
<evidence type="ECO:0000313" key="16">
    <source>
        <dbReference type="EMBL" id="QOL19889.1"/>
    </source>
</evidence>
<dbReference type="GO" id="GO:0005524">
    <property type="term" value="F:ATP binding"/>
    <property type="evidence" value="ECO:0007669"/>
    <property type="project" value="UniProtKB-UniRule"/>
</dbReference>
<dbReference type="GO" id="GO:0005829">
    <property type="term" value="C:cytosol"/>
    <property type="evidence" value="ECO:0007669"/>
    <property type="project" value="TreeGrafter"/>
</dbReference>
<dbReference type="InterPro" id="IPR019499">
    <property type="entry name" value="Val-tRNA_synth_tRNA-bd"/>
</dbReference>
<dbReference type="Pfam" id="PF00133">
    <property type="entry name" value="tRNA-synt_1"/>
    <property type="match status" value="1"/>
</dbReference>
<dbReference type="InterPro" id="IPR010978">
    <property type="entry name" value="tRNA-bd_arm"/>
</dbReference>
<keyword evidence="6 12" id="KW-0067">ATP-binding</keyword>
<dbReference type="SUPFAM" id="SSF46589">
    <property type="entry name" value="tRNA-binding arm"/>
    <property type="match status" value="1"/>
</dbReference>
<evidence type="ECO:0000256" key="6">
    <source>
        <dbReference type="ARBA" id="ARBA00022840"/>
    </source>
</evidence>
<evidence type="ECO:0000256" key="12">
    <source>
        <dbReference type="HAMAP-Rule" id="MF_02004"/>
    </source>
</evidence>
<dbReference type="FunFam" id="1.10.287.380:FF:000001">
    <property type="entry name" value="Valine--tRNA ligase"/>
    <property type="match status" value="1"/>
</dbReference>
<dbReference type="Gene3D" id="1.10.287.380">
    <property type="entry name" value="Valyl-tRNA synthetase, C-terminal domain"/>
    <property type="match status" value="1"/>
</dbReference>
<dbReference type="CDD" id="cd00817">
    <property type="entry name" value="ValRS_core"/>
    <property type="match status" value="1"/>
</dbReference>
<evidence type="ECO:0000256" key="3">
    <source>
        <dbReference type="ARBA" id="ARBA00022490"/>
    </source>
</evidence>
<accession>A0A7L9RTN0</accession>
<dbReference type="PROSITE" id="PS00178">
    <property type="entry name" value="AA_TRNA_LIGASE_I"/>
    <property type="match status" value="1"/>
</dbReference>
<comment type="domain">
    <text evidence="12">The C-terminal coiled-coil domain is crucial for aminoacylation activity.</text>
</comment>
<dbReference type="PRINTS" id="PR00986">
    <property type="entry name" value="TRNASYNTHVAL"/>
</dbReference>
<dbReference type="RefSeq" id="WP_350331448.1">
    <property type="nucleotide sequence ID" value="NZ_CP054719.1"/>
</dbReference>
<dbReference type="SUPFAM" id="SSF50677">
    <property type="entry name" value="ValRS/IleRS/LeuRS editing domain"/>
    <property type="match status" value="1"/>
</dbReference>
<keyword evidence="17" id="KW-1185">Reference proteome</keyword>
<dbReference type="Gene3D" id="1.10.730.10">
    <property type="entry name" value="Isoleucyl-tRNA Synthetase, Domain 1"/>
    <property type="match status" value="1"/>
</dbReference>
<dbReference type="GO" id="GO:0006438">
    <property type="term" value="P:valyl-tRNA aminoacylation"/>
    <property type="evidence" value="ECO:0007669"/>
    <property type="project" value="UniProtKB-UniRule"/>
</dbReference>
<dbReference type="InterPro" id="IPR009008">
    <property type="entry name" value="Val/Leu/Ile-tRNA-synth_edit"/>
</dbReference>
<evidence type="ECO:0000256" key="1">
    <source>
        <dbReference type="ARBA" id="ARBA00004496"/>
    </source>
</evidence>
<dbReference type="EMBL" id="CP054719">
    <property type="protein sequence ID" value="QOL19889.1"/>
    <property type="molecule type" value="Genomic_DNA"/>
</dbReference>
<dbReference type="InterPro" id="IPR009080">
    <property type="entry name" value="tRNAsynth_Ia_anticodon-bd"/>
</dbReference>
<evidence type="ECO:0000256" key="4">
    <source>
        <dbReference type="ARBA" id="ARBA00022598"/>
    </source>
</evidence>
<dbReference type="InterPro" id="IPR001412">
    <property type="entry name" value="aa-tRNA-synth_I_CS"/>
</dbReference>
<evidence type="ECO:0000313" key="17">
    <source>
        <dbReference type="Proteomes" id="UP000594001"/>
    </source>
</evidence>
<comment type="subcellular location">
    <subcellularLocation>
        <location evidence="1 12">Cytoplasm</location>
    </subcellularLocation>
</comment>
<comment type="function">
    <text evidence="12">Catalyzes the attachment of valine to tRNA(Val). As ValRS can inadvertently accommodate and process structurally similar amino acids such as threonine, to avoid such errors, it has a 'posttransfer' editing activity that hydrolyzes mischarged Thr-tRNA(Val) in a tRNA-dependent manner.</text>
</comment>
<evidence type="ECO:0000256" key="7">
    <source>
        <dbReference type="ARBA" id="ARBA00022917"/>
    </source>
</evidence>
<dbReference type="EC" id="6.1.1.9" evidence="12"/>
<dbReference type="PANTHER" id="PTHR11946">
    <property type="entry name" value="VALYL-TRNA SYNTHETASES"/>
    <property type="match status" value="1"/>
</dbReference>
<dbReference type="FunFam" id="3.40.50.620:FF:000032">
    <property type="entry name" value="Valine--tRNA ligase"/>
    <property type="match status" value="1"/>
</dbReference>
<dbReference type="SUPFAM" id="SSF47323">
    <property type="entry name" value="Anticodon-binding domain of a subclass of class I aminoacyl-tRNA synthetases"/>
    <property type="match status" value="1"/>
</dbReference>
<dbReference type="KEGG" id="pbal:CPBP_00660"/>
<feature type="short sequence motif" description="'KMSKS' region" evidence="12">
    <location>
        <begin position="530"/>
        <end position="534"/>
    </location>
</feature>
<proteinExistence type="inferred from homology"/>
<evidence type="ECO:0000256" key="9">
    <source>
        <dbReference type="ARBA" id="ARBA00023146"/>
    </source>
</evidence>
<comment type="catalytic activity">
    <reaction evidence="10 12">
        <text>tRNA(Val) + L-valine + ATP = L-valyl-tRNA(Val) + AMP + diphosphate</text>
        <dbReference type="Rhea" id="RHEA:10704"/>
        <dbReference type="Rhea" id="RHEA-COMP:9672"/>
        <dbReference type="Rhea" id="RHEA-COMP:9708"/>
        <dbReference type="ChEBI" id="CHEBI:30616"/>
        <dbReference type="ChEBI" id="CHEBI:33019"/>
        <dbReference type="ChEBI" id="CHEBI:57762"/>
        <dbReference type="ChEBI" id="CHEBI:78442"/>
        <dbReference type="ChEBI" id="CHEBI:78537"/>
        <dbReference type="ChEBI" id="CHEBI:456215"/>
        <dbReference type="EC" id="6.1.1.9"/>
    </reaction>
</comment>
<dbReference type="Gene3D" id="3.40.50.620">
    <property type="entry name" value="HUPs"/>
    <property type="match status" value="2"/>
</dbReference>
<dbReference type="AlphaFoldDB" id="A0A7L9RTN0"/>
<dbReference type="FunFam" id="3.90.740.10:FF:000005">
    <property type="entry name" value="Valine--tRNA ligase, mitochondrial"/>
    <property type="match status" value="1"/>
</dbReference>
<keyword evidence="9 12" id="KW-0030">Aminoacyl-tRNA synthetase</keyword>
<feature type="domain" description="Aminoacyl-tRNA synthetase class Ia" evidence="13">
    <location>
        <begin position="17"/>
        <end position="570"/>
    </location>
</feature>
<dbReference type="InterPro" id="IPR002300">
    <property type="entry name" value="aa-tRNA-synth_Ia"/>
</dbReference>
<dbReference type="GO" id="GO:0004832">
    <property type="term" value="F:valine-tRNA ligase activity"/>
    <property type="evidence" value="ECO:0007669"/>
    <property type="project" value="UniProtKB-UniRule"/>
</dbReference>
<comment type="subunit">
    <text evidence="2 12">Monomer.</text>
</comment>
<evidence type="ECO:0000256" key="10">
    <source>
        <dbReference type="ARBA" id="ARBA00047552"/>
    </source>
</evidence>
<dbReference type="SUPFAM" id="SSF52374">
    <property type="entry name" value="Nucleotidylyl transferase"/>
    <property type="match status" value="1"/>
</dbReference>
<feature type="short sequence motif" description="'HIGH' region" evidence="12">
    <location>
        <begin position="45"/>
        <end position="55"/>
    </location>
</feature>
<dbReference type="InterPro" id="IPR033705">
    <property type="entry name" value="Anticodon_Ia_Val"/>
</dbReference>
<keyword evidence="3 12" id="KW-0963">Cytoplasm</keyword>
<sequence length="878" mass="100300">MSVLSQNYQHQSAQEKLYEEWMRKGLFACNPKSGKEPFTIMMPPPNVTGNLHLGHALTYTIQDVLLRYQKMKGKDTLYQPGTDHAGIATQMLVERQLNSEGINRHELGREKFLNHVWTWKEKYGSAIVDQQKKMGITADWDRSRFTMDAGLSDAVRKVFIDLYTQKLIYRDKRLVNWDCKLLTAVSDLEVEEKETNGKMYYLRYPLVSDATQYIVVGTTRPETLFGDVAVAVHPDDERYQDLIGQRIRVPLNGREIPIVADEYPDPEKGTGAVKITPAHDFNDFEVSERHGLEKINVMDIHGKMNENCPVEYQGLDRFEARKKAVEAMEALECLDRIEDYKQLIPHGDRSGTPLEPRLTDQWFVDAAVLAKRALEAVETGETVFVPDNWKHTYFEWLRNIRPWCISRQIWWGHRIPAWYGPDGHVFVADSAEVAHIEAKDHYGHAVELAQDDDVLDTWFSSALWPFSTLGWPEQTPELDTYYSTDVLVTGFDIIFFWVARMMMMGLHFMGKVPFKVVYIHPLIRDEKGQKMSKTKGNVIDPLVVIEQYGADALRLTLSSLAVHGRDVRMSMDKVESSRNFVTKLWNAAKYAQMHNVELVPGFNPASDAKLTVNRWIGGALEVTTKDVTAALDEYRLHDAANLLYAAVRNLFCDWYIEFTKPILNGQDEITKSETRATMAWALKRLLTVLQPMMPFVTDEIWAAFKPEGSAEFLLEHVWPISENPDMSAVSEMNWVIESITAIRAARAELNVPVATFVQTSVSMDDKLEQDYLNRNQSLVERLARITLTDSVSKPLNVIAGKTVFQLNIRDVIDLEAEHARLQKEKAKVLADLKVVTGKLSNADFVARAPQEIIDENKQREVDFNERLQKIDASLAQLA</sequence>
<keyword evidence="7 12" id="KW-0648">Protein biosynthesis</keyword>
<evidence type="ECO:0000256" key="8">
    <source>
        <dbReference type="ARBA" id="ARBA00023054"/>
    </source>
</evidence>
<dbReference type="Pfam" id="PF10458">
    <property type="entry name" value="Val_tRNA-synt_C"/>
    <property type="match status" value="1"/>
</dbReference>
<evidence type="ECO:0000256" key="2">
    <source>
        <dbReference type="ARBA" id="ARBA00011245"/>
    </source>
</evidence>
<dbReference type="InterPro" id="IPR002303">
    <property type="entry name" value="Valyl-tRNA_ligase"/>
</dbReference>
<comment type="similarity">
    <text evidence="11 12">Belongs to the class-I aminoacyl-tRNA synthetase family. ValS type 1 subfamily.</text>
</comment>
<dbReference type="NCBIfam" id="NF004349">
    <property type="entry name" value="PRK05729.1"/>
    <property type="match status" value="1"/>
</dbReference>
<protein>
    <recommendedName>
        <fullName evidence="12">Valine--tRNA ligase</fullName>
        <ecNumber evidence="12">6.1.1.9</ecNumber>
    </recommendedName>
    <alternativeName>
        <fullName evidence="12">Valyl-tRNA synthetase</fullName>
        <shortName evidence="12">ValRS</shortName>
    </alternativeName>
</protein>
<reference evidence="16 17" key="1">
    <citation type="submission" date="2020-06" db="EMBL/GenBank/DDBJ databases">
        <title>The endosymbiont of the kinetoplastid Bodo saltans is a Paracaedibacter-like alpha-proteobacterium possessing a putative toxin-antitoxin system.</title>
        <authorList>
            <person name="Midha S."/>
            <person name="Rigden D.J."/>
            <person name="Siozios S."/>
            <person name="Hurst G.D.D."/>
            <person name="Jackson A.P."/>
        </authorList>
    </citation>
    <scope>NUCLEOTIDE SEQUENCE [LARGE SCALE GENOMIC DNA]</scope>
    <source>
        <strain evidence="16">Lake Konstanz</strain>
    </source>
</reference>
<evidence type="ECO:0000256" key="11">
    <source>
        <dbReference type="ARBA" id="ARBA00060830"/>
    </source>
</evidence>
<dbReference type="FunFam" id="3.40.50.620:FF:000098">
    <property type="entry name" value="Valine--tRNA ligase"/>
    <property type="match status" value="1"/>
</dbReference>
<dbReference type="Gene3D" id="3.90.740.10">
    <property type="entry name" value="Valyl/Leucyl/Isoleucyl-tRNA synthetase, editing domain"/>
    <property type="match status" value="1"/>
</dbReference>
<dbReference type="NCBIfam" id="TIGR00422">
    <property type="entry name" value="valS"/>
    <property type="match status" value="1"/>
</dbReference>
<keyword evidence="8 12" id="KW-0175">Coiled coil</keyword>
<dbReference type="Pfam" id="PF08264">
    <property type="entry name" value="Anticodon_1"/>
    <property type="match status" value="1"/>
</dbReference>
<dbReference type="GO" id="GO:0002161">
    <property type="term" value="F:aminoacyl-tRNA deacylase activity"/>
    <property type="evidence" value="ECO:0007669"/>
    <property type="project" value="InterPro"/>
</dbReference>
<name>A0A7L9RTN0_9PROT</name>
<keyword evidence="5 12" id="KW-0547">Nucleotide-binding</keyword>
<dbReference type="InterPro" id="IPR014729">
    <property type="entry name" value="Rossmann-like_a/b/a_fold"/>
</dbReference>
<gene>
    <name evidence="12 16" type="primary">valS</name>
    <name evidence="16" type="ORF">CPBP_00660</name>
</gene>
<feature type="domain" description="Valyl-tRNA synthetase tRNA-binding arm" evidence="15">
    <location>
        <begin position="813"/>
        <end position="878"/>
    </location>
</feature>
<dbReference type="Proteomes" id="UP000594001">
    <property type="component" value="Chromosome"/>
</dbReference>
<dbReference type="InterPro" id="IPR037118">
    <property type="entry name" value="Val-tRNA_synth_C_sf"/>
</dbReference>
<feature type="binding site" evidence="12">
    <location>
        <position position="533"/>
    </location>
    <ligand>
        <name>ATP</name>
        <dbReference type="ChEBI" id="CHEBI:30616"/>
    </ligand>
</feature>
<keyword evidence="4 12" id="KW-0436">Ligase</keyword>
<dbReference type="InterPro" id="IPR013155">
    <property type="entry name" value="M/V/L/I-tRNA-synth_anticd-bd"/>
</dbReference>
<dbReference type="HAMAP" id="MF_02004">
    <property type="entry name" value="Val_tRNA_synth_type1"/>
    <property type="match status" value="1"/>
</dbReference>
<comment type="domain">
    <text evidence="12">ValRS has two distinct active sites: one for aminoacylation and one for editing. The misactivated threonine is translocated from the active site to the editing site.</text>
</comment>
<feature type="domain" description="Methionyl/Valyl/Leucyl/Isoleucyl-tRNA synthetase anticodon-binding" evidence="14">
    <location>
        <begin position="613"/>
        <end position="754"/>
    </location>
</feature>
<dbReference type="PANTHER" id="PTHR11946:SF93">
    <property type="entry name" value="VALINE--TRNA LIGASE, CHLOROPLASTIC_MITOCHONDRIAL 2"/>
    <property type="match status" value="1"/>
</dbReference>
<evidence type="ECO:0000259" key="15">
    <source>
        <dbReference type="Pfam" id="PF10458"/>
    </source>
</evidence>
<evidence type="ECO:0000259" key="13">
    <source>
        <dbReference type="Pfam" id="PF00133"/>
    </source>
</evidence>